<accession>A0A0V0XUP2</accession>
<comment type="caution">
    <text evidence="1">The sequence shown here is derived from an EMBL/GenBank/DDBJ whole genome shotgun (WGS) entry which is preliminary data.</text>
</comment>
<keyword evidence="2" id="KW-1185">Reference proteome</keyword>
<organism evidence="1 2">
    <name type="scientific">Trichinella patagoniensis</name>
    <dbReference type="NCBI Taxonomy" id="990121"/>
    <lineage>
        <taxon>Eukaryota</taxon>
        <taxon>Metazoa</taxon>
        <taxon>Ecdysozoa</taxon>
        <taxon>Nematoda</taxon>
        <taxon>Enoplea</taxon>
        <taxon>Dorylaimia</taxon>
        <taxon>Trichinellida</taxon>
        <taxon>Trichinellidae</taxon>
        <taxon>Trichinella</taxon>
    </lineage>
</organism>
<gene>
    <name evidence="1" type="ORF">T12_1476</name>
</gene>
<evidence type="ECO:0000313" key="1">
    <source>
        <dbReference type="EMBL" id="KRX91758.1"/>
    </source>
</evidence>
<dbReference type="Proteomes" id="UP000054783">
    <property type="component" value="Unassembled WGS sequence"/>
</dbReference>
<protein>
    <submittedName>
        <fullName evidence="1">Uncharacterized protein</fullName>
    </submittedName>
</protein>
<evidence type="ECO:0000313" key="2">
    <source>
        <dbReference type="Proteomes" id="UP000054783"/>
    </source>
</evidence>
<name>A0A0V0XUP2_9BILA</name>
<dbReference type="EMBL" id="JYDQ01004609">
    <property type="protein sequence ID" value="KRX91758.1"/>
    <property type="molecule type" value="Genomic_DNA"/>
</dbReference>
<sequence>MHCKYFGKKQYERFFIPLKAVVAIWQQEFKATPREIR</sequence>
<proteinExistence type="predicted"/>
<dbReference type="AlphaFoldDB" id="A0A0V0XUP2"/>
<reference evidence="1 2" key="1">
    <citation type="submission" date="2015-01" db="EMBL/GenBank/DDBJ databases">
        <title>Evolution of Trichinella species and genotypes.</title>
        <authorList>
            <person name="Korhonen P.K."/>
            <person name="Edoardo P."/>
            <person name="Giuseppe L.R."/>
            <person name="Gasser R.B."/>
        </authorList>
    </citation>
    <scope>NUCLEOTIDE SEQUENCE [LARGE SCALE GENOMIC DNA]</scope>
    <source>
        <strain evidence="1">ISS2496</strain>
    </source>
</reference>